<evidence type="ECO:0000313" key="3">
    <source>
        <dbReference type="EMBL" id="KAG5584790.1"/>
    </source>
</evidence>
<feature type="coiled-coil region" evidence="1">
    <location>
        <begin position="1"/>
        <end position="31"/>
    </location>
</feature>
<dbReference type="EMBL" id="JACXVP010000009">
    <property type="protein sequence ID" value="KAG5584790.1"/>
    <property type="molecule type" value="Genomic_DNA"/>
</dbReference>
<proteinExistence type="predicted"/>
<protein>
    <submittedName>
        <fullName evidence="3">Uncharacterized protein</fullName>
    </submittedName>
</protein>
<dbReference type="AlphaFoldDB" id="A0A9J5XC20"/>
<organism evidence="3 4">
    <name type="scientific">Solanum commersonii</name>
    <name type="common">Commerson's wild potato</name>
    <name type="synonym">Commerson's nightshade</name>
    <dbReference type="NCBI Taxonomy" id="4109"/>
    <lineage>
        <taxon>Eukaryota</taxon>
        <taxon>Viridiplantae</taxon>
        <taxon>Streptophyta</taxon>
        <taxon>Embryophyta</taxon>
        <taxon>Tracheophyta</taxon>
        <taxon>Spermatophyta</taxon>
        <taxon>Magnoliopsida</taxon>
        <taxon>eudicotyledons</taxon>
        <taxon>Gunneridae</taxon>
        <taxon>Pentapetalae</taxon>
        <taxon>asterids</taxon>
        <taxon>lamiids</taxon>
        <taxon>Solanales</taxon>
        <taxon>Solanaceae</taxon>
        <taxon>Solanoideae</taxon>
        <taxon>Solaneae</taxon>
        <taxon>Solanum</taxon>
    </lineage>
</organism>
<name>A0A9J5XC20_SOLCO</name>
<reference evidence="3 4" key="1">
    <citation type="submission" date="2020-09" db="EMBL/GenBank/DDBJ databases">
        <title>De no assembly of potato wild relative species, Solanum commersonii.</title>
        <authorList>
            <person name="Cho K."/>
        </authorList>
    </citation>
    <scope>NUCLEOTIDE SEQUENCE [LARGE SCALE GENOMIC DNA]</scope>
    <source>
        <strain evidence="3">LZ3.2</strain>
        <tissue evidence="3">Leaf</tissue>
    </source>
</reference>
<keyword evidence="4" id="KW-1185">Reference proteome</keyword>
<feature type="compositionally biased region" description="Basic and acidic residues" evidence="2">
    <location>
        <begin position="58"/>
        <end position="70"/>
    </location>
</feature>
<feature type="region of interest" description="Disordered" evidence="2">
    <location>
        <begin position="55"/>
        <end position="83"/>
    </location>
</feature>
<evidence type="ECO:0000256" key="1">
    <source>
        <dbReference type="SAM" id="Coils"/>
    </source>
</evidence>
<dbReference type="Proteomes" id="UP000824120">
    <property type="component" value="Chromosome 9"/>
</dbReference>
<accession>A0A9J5XC20</accession>
<keyword evidence="1" id="KW-0175">Coiled coil</keyword>
<evidence type="ECO:0000313" key="4">
    <source>
        <dbReference type="Proteomes" id="UP000824120"/>
    </source>
</evidence>
<gene>
    <name evidence="3" type="ORF">H5410_045224</name>
</gene>
<sequence>MEEKENGEKKLEELKKEKETLLNERKSIDNIITNQILVTNVEDLVTIPKIIESGTKYSSKEESTTSEDLKAPQQEDYLTSEDECSPCQQGMVCEKDEEDNLYKIDEQFKELSLNVIDNDRIIELLQNIKDPKIRAQIIDKISDSREKDHISKKDHIPREIPTKEGSYTMAEVKNLL</sequence>
<comment type="caution">
    <text evidence="3">The sequence shown here is derived from an EMBL/GenBank/DDBJ whole genome shotgun (WGS) entry which is preliminary data.</text>
</comment>
<evidence type="ECO:0000256" key="2">
    <source>
        <dbReference type="SAM" id="MobiDB-lite"/>
    </source>
</evidence>